<keyword evidence="2" id="KW-1185">Reference proteome</keyword>
<evidence type="ECO:0000313" key="2">
    <source>
        <dbReference type="Proteomes" id="UP001208570"/>
    </source>
</evidence>
<dbReference type="EMBL" id="JAODUP010002041">
    <property type="protein sequence ID" value="KAK2139081.1"/>
    <property type="molecule type" value="Genomic_DNA"/>
</dbReference>
<gene>
    <name evidence="1" type="ORF">LSH36_2045g00002</name>
</gene>
<reference evidence="1" key="1">
    <citation type="journal article" date="2023" name="Mol. Biol. Evol.">
        <title>Third-Generation Sequencing Reveals the Adaptive Role of the Epigenome in Three Deep-Sea Polychaetes.</title>
        <authorList>
            <person name="Perez M."/>
            <person name="Aroh O."/>
            <person name="Sun Y."/>
            <person name="Lan Y."/>
            <person name="Juniper S.K."/>
            <person name="Young C.R."/>
            <person name="Angers B."/>
            <person name="Qian P.Y."/>
        </authorList>
    </citation>
    <scope>NUCLEOTIDE SEQUENCE</scope>
    <source>
        <strain evidence="1">P08H-3</strain>
    </source>
</reference>
<dbReference type="Proteomes" id="UP001208570">
    <property type="component" value="Unassembled WGS sequence"/>
</dbReference>
<name>A0AAD9IQH8_9ANNE</name>
<sequence length="122" mass="13645">MYASKFLRSSRIVVAKDATFVCERVSAEMQKKYVYKVDITVDKLGVVQESQCECAAGMGPDGHLALVLYAIAKVNDGTITMETRTQQLQAFHQAKKYNGSPVKMEEGKVCFHELWANTSQTF</sequence>
<proteinExistence type="predicted"/>
<accession>A0AAD9IQH8</accession>
<protein>
    <submittedName>
        <fullName evidence="1">Uncharacterized protein</fullName>
    </submittedName>
</protein>
<organism evidence="1 2">
    <name type="scientific">Paralvinella palmiformis</name>
    <dbReference type="NCBI Taxonomy" id="53620"/>
    <lineage>
        <taxon>Eukaryota</taxon>
        <taxon>Metazoa</taxon>
        <taxon>Spiralia</taxon>
        <taxon>Lophotrochozoa</taxon>
        <taxon>Annelida</taxon>
        <taxon>Polychaeta</taxon>
        <taxon>Sedentaria</taxon>
        <taxon>Canalipalpata</taxon>
        <taxon>Terebellida</taxon>
        <taxon>Terebelliformia</taxon>
        <taxon>Alvinellidae</taxon>
        <taxon>Paralvinella</taxon>
    </lineage>
</organism>
<comment type="caution">
    <text evidence="1">The sequence shown here is derived from an EMBL/GenBank/DDBJ whole genome shotgun (WGS) entry which is preliminary data.</text>
</comment>
<dbReference type="AlphaFoldDB" id="A0AAD9IQH8"/>
<evidence type="ECO:0000313" key="1">
    <source>
        <dbReference type="EMBL" id="KAK2139081.1"/>
    </source>
</evidence>